<organism evidence="1 2">
    <name type="scientific">Actinobacillus ureae ATCC 25976</name>
    <dbReference type="NCBI Taxonomy" id="887324"/>
    <lineage>
        <taxon>Bacteria</taxon>
        <taxon>Pseudomonadati</taxon>
        <taxon>Pseudomonadota</taxon>
        <taxon>Gammaproteobacteria</taxon>
        <taxon>Pasteurellales</taxon>
        <taxon>Pasteurellaceae</taxon>
        <taxon>Actinobacillus</taxon>
    </lineage>
</organism>
<evidence type="ECO:0000313" key="1">
    <source>
        <dbReference type="EMBL" id="EFX91558.1"/>
    </source>
</evidence>
<reference evidence="1 2" key="1">
    <citation type="submission" date="2011-01" db="EMBL/GenBank/DDBJ databases">
        <authorList>
            <person name="Muzny D."/>
            <person name="Qin X."/>
            <person name="Deng J."/>
            <person name="Jiang H."/>
            <person name="Liu Y."/>
            <person name="Qu J."/>
            <person name="Song X.-Z."/>
            <person name="Zhang L."/>
            <person name="Thornton R."/>
            <person name="Coyle M."/>
            <person name="Francisco L."/>
            <person name="Jackson L."/>
            <person name="Javaid M."/>
            <person name="Korchina V."/>
            <person name="Kovar C."/>
            <person name="Mata R."/>
            <person name="Mathew T."/>
            <person name="Ngo R."/>
            <person name="Nguyen L."/>
            <person name="Nguyen N."/>
            <person name="Okwuonu G."/>
            <person name="Ongeri F."/>
            <person name="Pham C."/>
            <person name="Simmons D."/>
            <person name="Wilczek-Boney K."/>
            <person name="Hale W."/>
            <person name="Jakkamsetti A."/>
            <person name="Pham P."/>
            <person name="Ruth R."/>
            <person name="San Lucas F."/>
            <person name="Warren J."/>
            <person name="Zhang J."/>
            <person name="Zhao Z."/>
            <person name="Zhou C."/>
            <person name="Zhu D."/>
            <person name="Lee S."/>
            <person name="Bess C."/>
            <person name="Blankenburg K."/>
            <person name="Forbes L."/>
            <person name="Fu Q."/>
            <person name="Gubbala S."/>
            <person name="Hirani K."/>
            <person name="Jayaseelan J.C."/>
            <person name="Lara F."/>
            <person name="Munidasa M."/>
            <person name="Palculict T."/>
            <person name="Patil S."/>
            <person name="Pu L.-L."/>
            <person name="Saada N."/>
            <person name="Tang L."/>
            <person name="Weissenberger G."/>
            <person name="Zhu Y."/>
            <person name="Hemphill L."/>
            <person name="Shang Y."/>
            <person name="Youmans B."/>
            <person name="Ayvaz T."/>
            <person name="Ross M."/>
            <person name="Santibanez J."/>
            <person name="Aqrawi P."/>
            <person name="Gross S."/>
            <person name="Joshi V."/>
            <person name="Fowler G."/>
            <person name="Nazareth L."/>
            <person name="Reid J."/>
            <person name="Worley K."/>
            <person name="Petrosino J."/>
            <person name="Highlander S."/>
            <person name="Gibbs R."/>
        </authorList>
    </citation>
    <scope>NUCLEOTIDE SEQUENCE [LARGE SCALE GENOMIC DNA]</scope>
    <source>
        <strain evidence="1 2">ATCC 25976</strain>
    </source>
</reference>
<evidence type="ECO:0000313" key="2">
    <source>
        <dbReference type="Proteomes" id="UP000005467"/>
    </source>
</evidence>
<comment type="caution">
    <text evidence="1">The sequence shown here is derived from an EMBL/GenBank/DDBJ whole genome shotgun (WGS) entry which is preliminary data.</text>
</comment>
<gene>
    <name evidence="1" type="ORF">HMPREF0027_1388</name>
</gene>
<dbReference type="Proteomes" id="UP000005467">
    <property type="component" value="Unassembled WGS sequence"/>
</dbReference>
<dbReference type="EMBL" id="AEVG01000098">
    <property type="protein sequence ID" value="EFX91558.1"/>
    <property type="molecule type" value="Genomic_DNA"/>
</dbReference>
<name>E8KHS1_9PAST</name>
<protein>
    <submittedName>
        <fullName evidence="1">Uncharacterized protein</fullName>
    </submittedName>
</protein>
<proteinExistence type="predicted"/>
<dbReference type="AlphaFoldDB" id="E8KHS1"/>
<keyword evidence="2" id="KW-1185">Reference proteome</keyword>
<sequence length="40" mass="4689">MYSLSENSVNKNDLLHLFSKFVIYFSNKNQANGCDYLNEK</sequence>
<dbReference type="HOGENOM" id="CLU_3283641_0_0_6"/>
<accession>E8KHS1</accession>